<dbReference type="InterPro" id="IPR000758">
    <property type="entry name" value="Enterovir_OMP"/>
</dbReference>
<feature type="domain" description="Outer membrane protein beta-barrel" evidence="3">
    <location>
        <begin position="5"/>
        <end position="182"/>
    </location>
</feature>
<dbReference type="SUPFAM" id="SSF56925">
    <property type="entry name" value="OMPA-like"/>
    <property type="match status" value="1"/>
</dbReference>
<accession>A0ABU3CE56</accession>
<keyword evidence="1 2" id="KW-0732">Signal</keyword>
<dbReference type="Pfam" id="PF13505">
    <property type="entry name" value="OMP_b-brl"/>
    <property type="match status" value="1"/>
</dbReference>
<name>A0ABU3CE56_9FLAO</name>
<dbReference type="InterPro" id="IPR027385">
    <property type="entry name" value="Beta-barrel_OMP"/>
</dbReference>
<evidence type="ECO:0000313" key="5">
    <source>
        <dbReference type="Proteomes" id="UP001262889"/>
    </source>
</evidence>
<comment type="caution">
    <text evidence="4">The sequence shown here is derived from an EMBL/GenBank/DDBJ whole genome shotgun (WGS) entry which is preliminary data.</text>
</comment>
<sequence>MKNLLLAAMLFFASVSFTQAQEVNFGVSAGYTNITGRSSNSTSSIESSASSSGFYLGALADFSLSENFHLHPEVNFAIADETNFLVVPVFAQYYIGDSSFYLQAGPQATFLLEDTMGILDTFGLDLAFGAGYHINENFFLQAKYSFEITNRLSSDAMDILESQGQDGDSGFDAFTVGVGYKF</sequence>
<reference evidence="4 5" key="1">
    <citation type="submission" date="2023-09" db="EMBL/GenBank/DDBJ databases">
        <authorList>
            <person name="Rey-Velasco X."/>
        </authorList>
    </citation>
    <scope>NUCLEOTIDE SEQUENCE [LARGE SCALE GENOMIC DNA]</scope>
    <source>
        <strain evidence="4 5">F363</strain>
    </source>
</reference>
<dbReference type="EMBL" id="JAVRHQ010000024">
    <property type="protein sequence ID" value="MDT0644305.1"/>
    <property type="molecule type" value="Genomic_DNA"/>
</dbReference>
<gene>
    <name evidence="4" type="ORF">RM553_15815</name>
</gene>
<evidence type="ECO:0000313" key="4">
    <source>
        <dbReference type="EMBL" id="MDT0644305.1"/>
    </source>
</evidence>
<dbReference type="InterPro" id="IPR011250">
    <property type="entry name" value="OMP/PagP_B-barrel"/>
</dbReference>
<protein>
    <submittedName>
        <fullName evidence="4">Outer membrane beta-barrel protein</fullName>
    </submittedName>
</protein>
<feature type="chain" id="PRO_5046550664" evidence="2">
    <location>
        <begin position="21"/>
        <end position="182"/>
    </location>
</feature>
<feature type="signal peptide" evidence="2">
    <location>
        <begin position="1"/>
        <end position="20"/>
    </location>
</feature>
<evidence type="ECO:0000256" key="1">
    <source>
        <dbReference type="ARBA" id="ARBA00022729"/>
    </source>
</evidence>
<evidence type="ECO:0000256" key="2">
    <source>
        <dbReference type="SAM" id="SignalP"/>
    </source>
</evidence>
<dbReference type="Proteomes" id="UP001262889">
    <property type="component" value="Unassembled WGS sequence"/>
</dbReference>
<dbReference type="PROSITE" id="PS00695">
    <property type="entry name" value="ENT_VIR_OMP_2"/>
    <property type="match status" value="1"/>
</dbReference>
<evidence type="ECO:0000259" key="3">
    <source>
        <dbReference type="Pfam" id="PF13505"/>
    </source>
</evidence>
<dbReference type="Gene3D" id="2.40.160.20">
    <property type="match status" value="1"/>
</dbReference>
<keyword evidence="5" id="KW-1185">Reference proteome</keyword>
<organism evidence="4 5">
    <name type="scientific">Autumnicola tepida</name>
    <dbReference type="NCBI Taxonomy" id="3075595"/>
    <lineage>
        <taxon>Bacteria</taxon>
        <taxon>Pseudomonadati</taxon>
        <taxon>Bacteroidota</taxon>
        <taxon>Flavobacteriia</taxon>
        <taxon>Flavobacteriales</taxon>
        <taxon>Flavobacteriaceae</taxon>
        <taxon>Autumnicola</taxon>
    </lineage>
</organism>
<proteinExistence type="predicted"/>
<dbReference type="RefSeq" id="WP_311535923.1">
    <property type="nucleotide sequence ID" value="NZ_JAVRHQ010000024.1"/>
</dbReference>